<protein>
    <submittedName>
        <fullName evidence="3">MlrC</fullName>
    </submittedName>
</protein>
<dbReference type="EMBL" id="OOFM01000001">
    <property type="protein sequence ID" value="SPL61503.1"/>
    <property type="molecule type" value="Genomic_DNA"/>
</dbReference>
<reference evidence="4" key="1">
    <citation type="submission" date="2017-12" db="EMBL/GenBank/DDBJ databases">
        <authorList>
            <person name="Diaz M."/>
        </authorList>
    </citation>
    <scope>NUCLEOTIDE SEQUENCE [LARGE SCALE GENOMIC DNA]</scope>
    <source>
        <strain evidence="4">FI11154</strain>
    </source>
</reference>
<evidence type="ECO:0000313" key="4">
    <source>
        <dbReference type="Proteomes" id="UP000246073"/>
    </source>
</evidence>
<proteinExistence type="predicted"/>
<dbReference type="Pfam" id="PF07364">
    <property type="entry name" value="DUF1485"/>
    <property type="match status" value="1"/>
</dbReference>
<feature type="domain" description="Microcystin LR degradation protein MlrC N-terminal" evidence="2">
    <location>
        <begin position="4"/>
        <end position="290"/>
    </location>
</feature>
<dbReference type="Proteomes" id="UP000246073">
    <property type="component" value="Unassembled WGS sequence"/>
</dbReference>
<dbReference type="RefSeq" id="WP_109365753.1">
    <property type="nucleotide sequence ID" value="NZ_OOFM01000001.1"/>
</dbReference>
<name>A0A2P9HBM7_9HYPH</name>
<dbReference type="InterPro" id="IPR015995">
    <property type="entry name" value="MlrC_N"/>
</dbReference>
<evidence type="ECO:0000259" key="1">
    <source>
        <dbReference type="Pfam" id="PF07171"/>
    </source>
</evidence>
<accession>A0A2P9HBM7</accession>
<evidence type="ECO:0000313" key="3">
    <source>
        <dbReference type="EMBL" id="SPL61503.1"/>
    </source>
</evidence>
<sequence>MSHRIVFAGFNLESVTAVPQIVGMQDFERVCVRGSALIEQFRGTNTVPGGVIKICENNGVELIPLFHTLLGALGPAADEAIEFYKNEILAGLDRSGDIDGIILFLHGACWAPGYEDVERFIIDAVRDKVPNMPIAVALDYHGNIDRATLRNADIAVAYGHSPHIDMGETGERAATALVRTIKTGLRPGLAVARPDIVIPSIMSATSLQPLAAIIAQARATEAESDCDISVMAGFSYADSPNTGMSVICMDWSGEMVAQRKADRLSSTLHENRRALLAAVPVSGVEAAIADVEKRPAQGRPIILLEHADRMNDSTHVLRALIDKNVGRVHVPFLLDPQTAQEAHAAGAGAGIVANLAGKTDPATGGPLQVAAKVVWSGQKSYRVSGRYQKGSSVDLGLTALIDVGPIRISVVSHFAFAVDGDPFYIFDERPEDYDVILLRSKTHFRDFYEPIADRIIVVDTPDLGPADVRLIPYRQLDTLDVFPWNEASSNHKNNLSRGVK</sequence>
<dbReference type="InterPro" id="IPR010799">
    <property type="entry name" value="MlrC_C"/>
</dbReference>
<organism evidence="3 4">
    <name type="scientific">Ochrobactrum soli</name>
    <dbReference type="NCBI Taxonomy" id="2448455"/>
    <lineage>
        <taxon>Bacteria</taxon>
        <taxon>Pseudomonadati</taxon>
        <taxon>Pseudomonadota</taxon>
        <taxon>Alphaproteobacteria</taxon>
        <taxon>Hyphomicrobiales</taxon>
        <taxon>Brucellaceae</taxon>
        <taxon>Brucella/Ochrobactrum group</taxon>
        <taxon>Ochrobactrum</taxon>
    </lineage>
</organism>
<gene>
    <name evidence="3" type="ORF">OHAE_4295</name>
</gene>
<feature type="domain" description="Microcystin LR degradation protein MlrC C-terminal" evidence="1">
    <location>
        <begin position="311"/>
        <end position="474"/>
    </location>
</feature>
<evidence type="ECO:0000259" key="2">
    <source>
        <dbReference type="Pfam" id="PF07364"/>
    </source>
</evidence>
<dbReference type="AlphaFoldDB" id="A0A2P9HBM7"/>
<dbReference type="Pfam" id="PF07171">
    <property type="entry name" value="MlrC_C"/>
    <property type="match status" value="1"/>
</dbReference>